<gene>
    <name evidence="8" type="ORF">FC36_GL002125</name>
</gene>
<organism evidence="8 9">
    <name type="scientific">Ligilactobacillus equi DSM 15833 = JCM 10991</name>
    <dbReference type="NCBI Taxonomy" id="1423740"/>
    <lineage>
        <taxon>Bacteria</taxon>
        <taxon>Bacillati</taxon>
        <taxon>Bacillota</taxon>
        <taxon>Bacilli</taxon>
        <taxon>Lactobacillales</taxon>
        <taxon>Lactobacillaceae</taxon>
        <taxon>Ligilactobacillus</taxon>
    </lineage>
</organism>
<feature type="signal peptide" evidence="6">
    <location>
        <begin position="1"/>
        <end position="19"/>
    </location>
</feature>
<dbReference type="AlphaFoldDB" id="A0A0R1TKZ2"/>
<dbReference type="EMBL" id="AZFH01000055">
    <property type="protein sequence ID" value="KRL80564.1"/>
    <property type="molecule type" value="Genomic_DNA"/>
</dbReference>
<evidence type="ECO:0000313" key="8">
    <source>
        <dbReference type="EMBL" id="KRL80564.1"/>
    </source>
</evidence>
<evidence type="ECO:0000256" key="6">
    <source>
        <dbReference type="SAM" id="SignalP"/>
    </source>
</evidence>
<dbReference type="SUPFAM" id="SSF53850">
    <property type="entry name" value="Periplasmic binding protein-like II"/>
    <property type="match status" value="1"/>
</dbReference>
<keyword evidence="5" id="KW-0571">Peptide transport</keyword>
<accession>A0A0R1TKZ2</accession>
<comment type="caution">
    <text evidence="8">The sequence shown here is derived from an EMBL/GenBank/DDBJ whole genome shotgun (WGS) entry which is preliminary data.</text>
</comment>
<dbReference type="FunFam" id="3.90.76.10:FF:000001">
    <property type="entry name" value="Oligopeptide ABC transporter substrate-binding protein"/>
    <property type="match status" value="1"/>
</dbReference>
<dbReference type="InterPro" id="IPR039424">
    <property type="entry name" value="SBP_5"/>
</dbReference>
<dbReference type="PANTHER" id="PTHR30290:SF10">
    <property type="entry name" value="PERIPLASMIC OLIGOPEPTIDE-BINDING PROTEIN-RELATED"/>
    <property type="match status" value="1"/>
</dbReference>
<name>A0A0R1TKZ2_9LACO</name>
<evidence type="ECO:0000256" key="2">
    <source>
        <dbReference type="ARBA" id="ARBA00005695"/>
    </source>
</evidence>
<dbReference type="InterPro" id="IPR000914">
    <property type="entry name" value="SBP_5_dom"/>
</dbReference>
<dbReference type="OrthoDB" id="403896at2"/>
<evidence type="ECO:0000256" key="3">
    <source>
        <dbReference type="ARBA" id="ARBA00022448"/>
    </source>
</evidence>
<dbReference type="RefSeq" id="WP_023860285.1">
    <property type="nucleotide sequence ID" value="NZ_AZFH01000055.1"/>
</dbReference>
<evidence type="ECO:0000256" key="1">
    <source>
        <dbReference type="ARBA" id="ARBA00004196"/>
    </source>
</evidence>
<keyword evidence="3" id="KW-0813">Transport</keyword>
<dbReference type="CDD" id="cd08504">
    <property type="entry name" value="PBP2_OppA"/>
    <property type="match status" value="1"/>
</dbReference>
<evidence type="ECO:0000313" key="9">
    <source>
        <dbReference type="Proteomes" id="UP000051048"/>
    </source>
</evidence>
<dbReference type="PANTHER" id="PTHR30290">
    <property type="entry name" value="PERIPLASMIC BINDING COMPONENT OF ABC TRANSPORTER"/>
    <property type="match status" value="1"/>
</dbReference>
<protein>
    <submittedName>
        <fullName evidence="8">Oligopeptide-binding protein</fullName>
    </submittedName>
</protein>
<dbReference type="GO" id="GO:1904680">
    <property type="term" value="F:peptide transmembrane transporter activity"/>
    <property type="evidence" value="ECO:0007669"/>
    <property type="project" value="TreeGrafter"/>
</dbReference>
<dbReference type="GO" id="GO:0030288">
    <property type="term" value="C:outer membrane-bounded periplasmic space"/>
    <property type="evidence" value="ECO:0007669"/>
    <property type="project" value="UniProtKB-ARBA"/>
</dbReference>
<dbReference type="InterPro" id="IPR030678">
    <property type="entry name" value="Peptide/Ni-bd"/>
</dbReference>
<comment type="similarity">
    <text evidence="2">Belongs to the bacterial solute-binding protein 5 family.</text>
</comment>
<sequence length="536" mass="60041">MKKRILSVIALATLGPLLAACSNEKNQGSDKQVLNWSIQAELPTADQSLASDAVSFSILNNIGEGLYRLDKNEKPKPALATKTEITNEGKTYTFNLRKGTKWSNGDEVTAKDFVYAWQRTVDPKTNSQYAYAFDAVKNAPAISKGEKSPQSLGIKALGKYKLQVNLTRRVPYFQLLISRPTFFPQNQKAVEKYGKKYGTASKYLVTNGPFTLKNWSGTSLTWKLVKNKSYWDTKDVKLSAINFKVTKATTTSYNLYQTNKLDETLLDSEQAKQLVKNPAYTVWKNARTQYLEFNQTQKQFQNKKIRQAISYAINRDNLTKNVVGAGSNKVTGIVADGTASFKGVDFAKAAKTADGTTYNREKAKKLWAEGLNELGVDSVQFTLLGDDTDVSKKVAEYIQSQLNETLPNIKVSVANVPYKTRLARSTAGDFDVVISAWGADYADPISDLELFTTDNAWNHGKWENEEYNHLIDTSQTEGNKAKRWQLLVKASKLLDQEQAIVPLFQENQAALVKKQVHGYLYHPAGVKFDFKEAYLK</sequence>
<dbReference type="PROSITE" id="PS51257">
    <property type="entry name" value="PROKAR_LIPOPROTEIN"/>
    <property type="match status" value="1"/>
</dbReference>
<dbReference type="FunFam" id="3.10.105.10:FF:000001">
    <property type="entry name" value="Oligopeptide ABC transporter, oligopeptide-binding protein"/>
    <property type="match status" value="1"/>
</dbReference>
<dbReference type="Gene3D" id="3.10.105.10">
    <property type="entry name" value="Dipeptide-binding Protein, Domain 3"/>
    <property type="match status" value="1"/>
</dbReference>
<dbReference type="Proteomes" id="UP000051048">
    <property type="component" value="Unassembled WGS sequence"/>
</dbReference>
<dbReference type="GO" id="GO:0015833">
    <property type="term" value="P:peptide transport"/>
    <property type="evidence" value="ECO:0007669"/>
    <property type="project" value="UniProtKB-KW"/>
</dbReference>
<reference evidence="8 9" key="1">
    <citation type="journal article" date="2015" name="Genome Announc.">
        <title>Expanding the biotechnology potential of lactobacilli through comparative genomics of 213 strains and associated genera.</title>
        <authorList>
            <person name="Sun Z."/>
            <person name="Harris H.M."/>
            <person name="McCann A."/>
            <person name="Guo C."/>
            <person name="Argimon S."/>
            <person name="Zhang W."/>
            <person name="Yang X."/>
            <person name="Jeffery I.B."/>
            <person name="Cooney J.C."/>
            <person name="Kagawa T.F."/>
            <person name="Liu W."/>
            <person name="Song Y."/>
            <person name="Salvetti E."/>
            <person name="Wrobel A."/>
            <person name="Rasinkangas P."/>
            <person name="Parkhill J."/>
            <person name="Rea M.C."/>
            <person name="O'Sullivan O."/>
            <person name="Ritari J."/>
            <person name="Douillard F.P."/>
            <person name="Paul Ross R."/>
            <person name="Yang R."/>
            <person name="Briner A.E."/>
            <person name="Felis G.E."/>
            <person name="de Vos W.M."/>
            <person name="Barrangou R."/>
            <person name="Klaenhammer T.R."/>
            <person name="Caufield P.W."/>
            <person name="Cui Y."/>
            <person name="Zhang H."/>
            <person name="O'Toole P.W."/>
        </authorList>
    </citation>
    <scope>NUCLEOTIDE SEQUENCE [LARGE SCALE GENOMIC DNA]</scope>
    <source>
        <strain evidence="8 9">DSM 15833</strain>
    </source>
</reference>
<evidence type="ECO:0000256" key="5">
    <source>
        <dbReference type="ARBA" id="ARBA00022856"/>
    </source>
</evidence>
<dbReference type="Pfam" id="PF00496">
    <property type="entry name" value="SBP_bac_5"/>
    <property type="match status" value="1"/>
</dbReference>
<dbReference type="STRING" id="1423740.FC36_GL002125"/>
<dbReference type="PIRSF" id="PIRSF002741">
    <property type="entry name" value="MppA"/>
    <property type="match status" value="1"/>
</dbReference>
<keyword evidence="4 6" id="KW-0732">Signal</keyword>
<dbReference type="PATRIC" id="fig|1423740.3.peg.2307"/>
<comment type="subcellular location">
    <subcellularLocation>
        <location evidence="1">Cell envelope</location>
    </subcellularLocation>
</comment>
<proteinExistence type="inferred from homology"/>
<dbReference type="Gene3D" id="3.90.76.10">
    <property type="entry name" value="Dipeptide-binding Protein, Domain 1"/>
    <property type="match status" value="1"/>
</dbReference>
<dbReference type="Gene3D" id="3.40.190.10">
    <property type="entry name" value="Periplasmic binding protein-like II"/>
    <property type="match status" value="1"/>
</dbReference>
<evidence type="ECO:0000259" key="7">
    <source>
        <dbReference type="Pfam" id="PF00496"/>
    </source>
</evidence>
<evidence type="ECO:0000256" key="4">
    <source>
        <dbReference type="ARBA" id="ARBA00022729"/>
    </source>
</evidence>
<dbReference type="GO" id="GO:0043190">
    <property type="term" value="C:ATP-binding cassette (ABC) transporter complex"/>
    <property type="evidence" value="ECO:0007669"/>
    <property type="project" value="InterPro"/>
</dbReference>
<keyword evidence="5" id="KW-0653">Protein transport</keyword>
<feature type="domain" description="Solute-binding protein family 5" evidence="7">
    <location>
        <begin position="74"/>
        <end position="457"/>
    </location>
</feature>
<feature type="chain" id="PRO_5039616732" evidence="6">
    <location>
        <begin position="20"/>
        <end position="536"/>
    </location>
</feature>